<dbReference type="PROSITE" id="PS00409">
    <property type="entry name" value="PROKAR_NTER_METHYL"/>
    <property type="match status" value="1"/>
</dbReference>
<keyword evidence="1" id="KW-0812">Transmembrane</keyword>
<evidence type="ECO:0000313" key="2">
    <source>
        <dbReference type="EMBL" id="SFQ20018.1"/>
    </source>
</evidence>
<feature type="transmembrane region" description="Helical" evidence="1">
    <location>
        <begin position="6"/>
        <end position="27"/>
    </location>
</feature>
<proteinExistence type="predicted"/>
<gene>
    <name evidence="2" type="ORF">SAMN05216229_113142</name>
</gene>
<dbReference type="Gene3D" id="3.30.700.10">
    <property type="entry name" value="Glycoprotein, Type 4 Pilin"/>
    <property type="match status" value="1"/>
</dbReference>
<dbReference type="RefSeq" id="WP_092433260.1">
    <property type="nucleotide sequence ID" value="NZ_FOXM01000013.1"/>
</dbReference>
<accession>A0A1I5WKC4</accession>
<dbReference type="OrthoDB" id="5654254at2"/>
<dbReference type="EMBL" id="FOXM01000013">
    <property type="protein sequence ID" value="SFQ20018.1"/>
    <property type="molecule type" value="Genomic_DNA"/>
</dbReference>
<dbReference type="AlphaFoldDB" id="A0A1I5WKC4"/>
<protein>
    <submittedName>
        <fullName evidence="2">MSHA pilin protein MshA</fullName>
    </submittedName>
</protein>
<evidence type="ECO:0000313" key="3">
    <source>
        <dbReference type="Proteomes" id="UP000243084"/>
    </source>
</evidence>
<keyword evidence="1" id="KW-0472">Membrane</keyword>
<keyword evidence="1" id="KW-1133">Transmembrane helix</keyword>
<dbReference type="InterPro" id="IPR045584">
    <property type="entry name" value="Pilin-like"/>
</dbReference>
<reference evidence="3" key="1">
    <citation type="submission" date="2016-10" db="EMBL/GenBank/DDBJ databases">
        <authorList>
            <person name="Varghese N."/>
            <person name="Submissions S."/>
        </authorList>
    </citation>
    <scope>NUCLEOTIDE SEQUENCE [LARGE SCALE GENOMIC DNA]</scope>
    <source>
        <strain evidence="3">JCM 18195</strain>
    </source>
</reference>
<name>A0A1I5WKC4_9GAMM</name>
<dbReference type="NCBIfam" id="TIGR02532">
    <property type="entry name" value="IV_pilin_GFxxxE"/>
    <property type="match status" value="1"/>
</dbReference>
<organism evidence="2 3">
    <name type="scientific">Geopseudomonas sagittaria</name>
    <dbReference type="NCBI Taxonomy" id="1135990"/>
    <lineage>
        <taxon>Bacteria</taxon>
        <taxon>Pseudomonadati</taxon>
        <taxon>Pseudomonadota</taxon>
        <taxon>Gammaproteobacteria</taxon>
        <taxon>Pseudomonadales</taxon>
        <taxon>Pseudomonadaceae</taxon>
        <taxon>Geopseudomonas</taxon>
    </lineage>
</organism>
<dbReference type="SUPFAM" id="SSF54523">
    <property type="entry name" value="Pili subunits"/>
    <property type="match status" value="1"/>
</dbReference>
<evidence type="ECO:0000256" key="1">
    <source>
        <dbReference type="SAM" id="Phobius"/>
    </source>
</evidence>
<keyword evidence="3" id="KW-1185">Reference proteome</keyword>
<dbReference type="InterPro" id="IPR012902">
    <property type="entry name" value="N_methyl_site"/>
</dbReference>
<dbReference type="Proteomes" id="UP000243084">
    <property type="component" value="Unassembled WGS sequence"/>
</dbReference>
<sequence length="158" mass="16044">MQQRGFTLIELILVIVMLGILSAFALPRFADLGRDARIASVQGAAASIRSAAAIGHAAWLAGGGTGNDIAYEDTFVLMQGGYPQAHIKLAGAVGIAGAAGIDAGSYQIDPLPYTNVNTSTVTFRPLGVAATATCSVSYTQANMTGTVPPSITVQTGGC</sequence>
<dbReference type="Pfam" id="PF07963">
    <property type="entry name" value="N_methyl"/>
    <property type="match status" value="1"/>
</dbReference>